<feature type="domain" description="Pvc16 N-terminal" evidence="2">
    <location>
        <begin position="9"/>
        <end position="185"/>
    </location>
</feature>
<gene>
    <name evidence="3" type="ORF">RZN05_00245</name>
</gene>
<dbReference type="RefSeq" id="WP_317224619.1">
    <property type="nucleotide sequence ID" value="NZ_JAWJEJ010000001.1"/>
</dbReference>
<keyword evidence="4" id="KW-1185">Reference proteome</keyword>
<dbReference type="EMBL" id="JAWJEJ010000001">
    <property type="protein sequence ID" value="MDV3455395.1"/>
    <property type="molecule type" value="Genomic_DNA"/>
</dbReference>
<dbReference type="Pfam" id="PF14065">
    <property type="entry name" value="Pvc16_N"/>
    <property type="match status" value="1"/>
</dbReference>
<reference evidence="3 4" key="1">
    <citation type="submission" date="2023-10" db="EMBL/GenBank/DDBJ databases">
        <title>Sphingomonas sp. HF-S4 16S ribosomal RNA gene Genome sequencing and assembly.</title>
        <authorList>
            <person name="Lee H."/>
        </authorList>
    </citation>
    <scope>NUCLEOTIDE SEQUENCE [LARGE SCALE GENOMIC DNA]</scope>
    <source>
        <strain evidence="3 4">HF-S4</strain>
    </source>
</reference>
<proteinExistence type="predicted"/>
<evidence type="ECO:0000313" key="3">
    <source>
        <dbReference type="EMBL" id="MDV3455395.1"/>
    </source>
</evidence>
<name>A0ABU3Y1Y7_9SPHN</name>
<feature type="region of interest" description="Disordered" evidence="1">
    <location>
        <begin position="179"/>
        <end position="198"/>
    </location>
</feature>
<evidence type="ECO:0000256" key="1">
    <source>
        <dbReference type="SAM" id="MobiDB-lite"/>
    </source>
</evidence>
<evidence type="ECO:0000259" key="2">
    <source>
        <dbReference type="Pfam" id="PF14065"/>
    </source>
</evidence>
<accession>A0ABU3Y1Y7</accession>
<protein>
    <submittedName>
        <fullName evidence="3">Pvc16 family protein</fullName>
    </submittedName>
</protein>
<organism evidence="3 4">
    <name type="scientific">Sphingomonas agrestis</name>
    <dbReference type="NCBI Taxonomy" id="3080540"/>
    <lineage>
        <taxon>Bacteria</taxon>
        <taxon>Pseudomonadati</taxon>
        <taxon>Pseudomonadota</taxon>
        <taxon>Alphaproteobacteria</taxon>
        <taxon>Sphingomonadales</taxon>
        <taxon>Sphingomonadaceae</taxon>
        <taxon>Sphingomonas</taxon>
    </lineage>
</organism>
<evidence type="ECO:0000313" key="4">
    <source>
        <dbReference type="Proteomes" id="UP001273531"/>
    </source>
</evidence>
<dbReference type="InterPro" id="IPR025351">
    <property type="entry name" value="Pvc16_N"/>
</dbReference>
<sequence>MIDRAMLFVRDRLNEHIARCSGSVDAGLGEAIVFPDGDKLDPLTLKVGAVNMLLVNMEQEMVMRADDPFARTLNDGSTLAVQPALRLNLMILFVARYRAYDAGLAALFAVLHFFQSNRVFEARAFPDLDPRIGRLVVELSTLPVTQQNDLWASLRLAYHPSLLFRMRMLTIEQDADAAPAPAVSEPQRDVGHAVPALA</sequence>
<dbReference type="Proteomes" id="UP001273531">
    <property type="component" value="Unassembled WGS sequence"/>
</dbReference>
<comment type="caution">
    <text evidence="3">The sequence shown here is derived from an EMBL/GenBank/DDBJ whole genome shotgun (WGS) entry which is preliminary data.</text>
</comment>